<dbReference type="STRING" id="670386.D3BM59"/>
<reference evidence="9 10" key="1">
    <citation type="journal article" date="2011" name="Genome Res.">
        <title>Phylogeny-wide analysis of social amoeba genomes highlights ancient origins for complex intercellular communication.</title>
        <authorList>
            <person name="Heidel A.J."/>
            <person name="Lawal H.M."/>
            <person name="Felder M."/>
            <person name="Schilde C."/>
            <person name="Helps N.R."/>
            <person name="Tunggal B."/>
            <person name="Rivero F."/>
            <person name="John U."/>
            <person name="Schleicher M."/>
            <person name="Eichinger L."/>
            <person name="Platzer M."/>
            <person name="Noegel A.A."/>
            <person name="Schaap P."/>
            <person name="Gloeckner G."/>
        </authorList>
    </citation>
    <scope>NUCLEOTIDE SEQUENCE [LARGE SCALE GENOMIC DNA]</scope>
    <source>
        <strain evidence="10">ATCC 26659 / Pp 5 / PN500</strain>
    </source>
</reference>
<keyword evidence="4" id="KW-0067">ATP-binding</keyword>
<evidence type="ECO:0000259" key="7">
    <source>
        <dbReference type="PROSITE" id="PS51986"/>
    </source>
</evidence>
<dbReference type="RefSeq" id="XP_020429788.1">
    <property type="nucleotide sequence ID" value="XM_020583007.1"/>
</dbReference>
<evidence type="ECO:0000256" key="1">
    <source>
        <dbReference type="ARBA" id="ARBA00009897"/>
    </source>
</evidence>
<dbReference type="SMART" id="SM01230">
    <property type="entry name" value="Gln-synt_C"/>
    <property type="match status" value="1"/>
</dbReference>
<dbReference type="AlphaFoldDB" id="D3BM59"/>
<protein>
    <submittedName>
        <fullName evidence="9">Glutamine synthetase type I</fullName>
    </submittedName>
</protein>
<keyword evidence="10" id="KW-1185">Reference proteome</keyword>
<evidence type="ECO:0000256" key="2">
    <source>
        <dbReference type="ARBA" id="ARBA00022598"/>
    </source>
</evidence>
<dbReference type="PANTHER" id="PTHR43785">
    <property type="entry name" value="GAMMA-GLUTAMYLPUTRESCINE SYNTHETASE"/>
    <property type="match status" value="1"/>
</dbReference>
<comment type="caution">
    <text evidence="9">The sequence shown here is derived from an EMBL/GenBank/DDBJ whole genome shotgun (WGS) entry which is preliminary data.</text>
</comment>
<dbReference type="SUPFAM" id="SSF54368">
    <property type="entry name" value="Glutamine synthetase, N-terminal domain"/>
    <property type="match status" value="1"/>
</dbReference>
<dbReference type="Gene3D" id="3.30.590.10">
    <property type="entry name" value="Glutamine synthetase/guanido kinase, catalytic domain"/>
    <property type="match status" value="1"/>
</dbReference>
<keyword evidence="2" id="KW-0436">Ligase</keyword>
<evidence type="ECO:0000256" key="5">
    <source>
        <dbReference type="PROSITE-ProRule" id="PRU01330"/>
    </source>
</evidence>
<gene>
    <name evidence="9" type="primary">glnA2</name>
    <name evidence="9" type="ORF">PPL_12268</name>
</gene>
<dbReference type="EMBL" id="ADBJ01000042">
    <property type="protein sequence ID" value="EFA77660.1"/>
    <property type="molecule type" value="Genomic_DNA"/>
</dbReference>
<evidence type="ECO:0000313" key="10">
    <source>
        <dbReference type="Proteomes" id="UP000001396"/>
    </source>
</evidence>
<evidence type="ECO:0000313" key="9">
    <source>
        <dbReference type="EMBL" id="EFA77660.1"/>
    </source>
</evidence>
<dbReference type="InterPro" id="IPR008147">
    <property type="entry name" value="Gln_synt_N"/>
</dbReference>
<feature type="domain" description="GS beta-grasp" evidence="7">
    <location>
        <begin position="51"/>
        <end position="151"/>
    </location>
</feature>
<keyword evidence="3" id="KW-0547">Nucleotide-binding</keyword>
<evidence type="ECO:0000256" key="6">
    <source>
        <dbReference type="RuleBase" id="RU000384"/>
    </source>
</evidence>
<dbReference type="InterPro" id="IPR008146">
    <property type="entry name" value="Gln_synth_cat_dom"/>
</dbReference>
<evidence type="ECO:0000256" key="4">
    <source>
        <dbReference type="ARBA" id="ARBA00022840"/>
    </source>
</evidence>
<proteinExistence type="inferred from homology"/>
<dbReference type="InParanoid" id="D3BM59"/>
<dbReference type="GO" id="GO:0005524">
    <property type="term" value="F:ATP binding"/>
    <property type="evidence" value="ECO:0007669"/>
    <property type="project" value="UniProtKB-KW"/>
</dbReference>
<dbReference type="GO" id="GO:0006542">
    <property type="term" value="P:glutamine biosynthetic process"/>
    <property type="evidence" value="ECO:0007669"/>
    <property type="project" value="InterPro"/>
</dbReference>
<evidence type="ECO:0000256" key="3">
    <source>
        <dbReference type="ARBA" id="ARBA00022741"/>
    </source>
</evidence>
<sequence>MLKINKLISNNICRFKNNNSNNGLVGGLNRFYSKSSDSDNYHMTPEDLIVNQVKNSASPMVKVCGSDVDGILRGKYLQKEKFTSSVKKGFGFCSVIFGWDSNDVTYDNVKFTGNHTGYPDITAKVDLSSYRQVPWENNIPFFLIDFYKNSGEPLPICPRNLLKKVIADCRAEQLEPMMGMEFEWYNYAETNKSIQQKNFTKPTPLTPGMFGYSMIRISENSRYMEDLANLKHYGIPLEGLHTETGPGVYEVAIQFSEALEAADRAILFKLSAKEIAAKLGIMASFMAKPSVDLPGCSGHMHQNFATLDKSVNLFIDKDNPDEMSPMFKSFIAGQLELLPEFLPFFAPTINSYKRLVDGYWAPTTPTWSYDNRTVAIRVIKGGKAMRSEFRVTGSDVNPYIAIAASFAAGLYGVKNKLELKSKPVIGNSYDLYKQGLVTRLPRTLSESTELLAKSKIAKEILGEEFVDHFVNTRRWEYRQFNHQVHRWEHERYFEII</sequence>
<feature type="domain" description="GS catalytic" evidence="8">
    <location>
        <begin position="158"/>
        <end position="496"/>
    </location>
</feature>
<dbReference type="GO" id="GO:0006576">
    <property type="term" value="P:biogenic amine metabolic process"/>
    <property type="evidence" value="ECO:0007669"/>
    <property type="project" value="UniProtKB-ARBA"/>
</dbReference>
<evidence type="ECO:0000259" key="8">
    <source>
        <dbReference type="PROSITE" id="PS51987"/>
    </source>
</evidence>
<dbReference type="FunFam" id="3.30.590.10:FF:000005">
    <property type="entry name" value="Probable glutamine synthetase"/>
    <property type="match status" value="1"/>
</dbReference>
<dbReference type="Gene3D" id="3.10.20.70">
    <property type="entry name" value="Glutamine synthetase, N-terminal domain"/>
    <property type="match status" value="1"/>
</dbReference>
<name>D3BM59_HETP5</name>
<accession>D3BM59</accession>
<dbReference type="OMA" id="NIMTFRL"/>
<dbReference type="GeneID" id="31367735"/>
<organism evidence="9 10">
    <name type="scientific">Heterostelium pallidum (strain ATCC 26659 / Pp 5 / PN500)</name>
    <name type="common">Cellular slime mold</name>
    <name type="synonym">Polysphondylium pallidum</name>
    <dbReference type="NCBI Taxonomy" id="670386"/>
    <lineage>
        <taxon>Eukaryota</taxon>
        <taxon>Amoebozoa</taxon>
        <taxon>Evosea</taxon>
        <taxon>Eumycetozoa</taxon>
        <taxon>Dictyostelia</taxon>
        <taxon>Acytosteliales</taxon>
        <taxon>Acytosteliaceae</taxon>
        <taxon>Heterostelium</taxon>
    </lineage>
</organism>
<dbReference type="PANTHER" id="PTHR43785:SF12">
    <property type="entry name" value="TYPE-1 GLUTAMINE SYNTHETASE 2"/>
    <property type="match status" value="1"/>
</dbReference>
<dbReference type="FunCoup" id="D3BM59">
    <property type="interactions" value="72"/>
</dbReference>
<comment type="similarity">
    <text evidence="1 5 6">Belongs to the glutamine synthetase family.</text>
</comment>
<dbReference type="PROSITE" id="PS51987">
    <property type="entry name" value="GS_CATALYTIC"/>
    <property type="match status" value="1"/>
</dbReference>
<dbReference type="PROSITE" id="PS51986">
    <property type="entry name" value="GS_BETA_GRASP"/>
    <property type="match status" value="1"/>
</dbReference>
<dbReference type="GO" id="GO:0004356">
    <property type="term" value="F:glutamine synthetase activity"/>
    <property type="evidence" value="ECO:0007669"/>
    <property type="project" value="InterPro"/>
</dbReference>
<dbReference type="Pfam" id="PF00120">
    <property type="entry name" value="Gln-synt_C"/>
    <property type="match status" value="1"/>
</dbReference>
<dbReference type="Proteomes" id="UP000001396">
    <property type="component" value="Unassembled WGS sequence"/>
</dbReference>
<dbReference type="InterPro" id="IPR036651">
    <property type="entry name" value="Gln_synt_N_sf"/>
</dbReference>
<dbReference type="InterPro" id="IPR014746">
    <property type="entry name" value="Gln_synth/guanido_kin_cat_dom"/>
</dbReference>
<dbReference type="SUPFAM" id="SSF55931">
    <property type="entry name" value="Glutamine synthetase/guanido kinase"/>
    <property type="match status" value="1"/>
</dbReference>